<accession>A0ACA9PW87</accession>
<feature type="non-terminal residue" evidence="1">
    <location>
        <position position="217"/>
    </location>
</feature>
<name>A0ACA9PW87_9GLOM</name>
<organism evidence="1 2">
    <name type="scientific">Acaulospora colombiana</name>
    <dbReference type="NCBI Taxonomy" id="27376"/>
    <lineage>
        <taxon>Eukaryota</taxon>
        <taxon>Fungi</taxon>
        <taxon>Fungi incertae sedis</taxon>
        <taxon>Mucoromycota</taxon>
        <taxon>Glomeromycotina</taxon>
        <taxon>Glomeromycetes</taxon>
        <taxon>Diversisporales</taxon>
        <taxon>Acaulosporaceae</taxon>
        <taxon>Acaulospora</taxon>
    </lineage>
</organism>
<evidence type="ECO:0000313" key="2">
    <source>
        <dbReference type="Proteomes" id="UP000789525"/>
    </source>
</evidence>
<proteinExistence type="predicted"/>
<feature type="non-terminal residue" evidence="1">
    <location>
        <position position="1"/>
    </location>
</feature>
<protein>
    <submittedName>
        <fullName evidence="1">9533_t:CDS:1</fullName>
    </submittedName>
</protein>
<keyword evidence="2" id="KW-1185">Reference proteome</keyword>
<gene>
    <name evidence="1" type="ORF">ACOLOM_LOCUS11372</name>
</gene>
<sequence>NNPQYSDLEIKCKDGTIVYGIHAILAARSEVFFRMLFTRVSKTPDTQISFPKIEASHMKIILEYLYTRVILDEDITADNASEVLYATDFFQLENLQNLVSKFYKRMCTTEGIENKSPELLSKVIQLMSPNADNETIRYLVDIVAKIPLDSIKLDRLSLQDLQYIFDSCKNLFQEAFSTLEERLPPWIQVKKAPETLHNDDSIDKEINISVADIIKPI</sequence>
<dbReference type="EMBL" id="CAJVPT010040666">
    <property type="protein sequence ID" value="CAG8726006.1"/>
    <property type="molecule type" value="Genomic_DNA"/>
</dbReference>
<dbReference type="Proteomes" id="UP000789525">
    <property type="component" value="Unassembled WGS sequence"/>
</dbReference>
<comment type="caution">
    <text evidence="1">The sequence shown here is derived from an EMBL/GenBank/DDBJ whole genome shotgun (WGS) entry which is preliminary data.</text>
</comment>
<reference evidence="1" key="1">
    <citation type="submission" date="2021-06" db="EMBL/GenBank/DDBJ databases">
        <authorList>
            <person name="Kallberg Y."/>
            <person name="Tangrot J."/>
            <person name="Rosling A."/>
        </authorList>
    </citation>
    <scope>NUCLEOTIDE SEQUENCE</scope>
    <source>
        <strain evidence="1">CL356</strain>
    </source>
</reference>
<evidence type="ECO:0000313" key="1">
    <source>
        <dbReference type="EMBL" id="CAG8726006.1"/>
    </source>
</evidence>